<protein>
    <submittedName>
        <fullName evidence="4">V-type ATP synthase subunit F</fullName>
    </submittedName>
</protein>
<evidence type="ECO:0000256" key="3">
    <source>
        <dbReference type="ARBA" id="ARBA00023065"/>
    </source>
</evidence>
<evidence type="ECO:0000313" key="5">
    <source>
        <dbReference type="Proteomes" id="UP001171751"/>
    </source>
</evidence>
<comment type="caution">
    <text evidence="4">The sequence shown here is derived from an EMBL/GenBank/DDBJ whole genome shotgun (WGS) entry which is preliminary data.</text>
</comment>
<dbReference type="NCBIfam" id="NF002384">
    <property type="entry name" value="PRK01395.1"/>
    <property type="match status" value="1"/>
</dbReference>
<comment type="similarity">
    <text evidence="1">Belongs to the V-ATPase F subunit family.</text>
</comment>
<proteinExistence type="inferred from homology"/>
<accession>A0AA43UC15</accession>
<dbReference type="GO" id="GO:0046961">
    <property type="term" value="F:proton-transporting ATPase activity, rotational mechanism"/>
    <property type="evidence" value="ECO:0007669"/>
    <property type="project" value="InterPro"/>
</dbReference>
<dbReference type="EMBL" id="JAUNQW010000007">
    <property type="protein sequence ID" value="MDO5457194.1"/>
    <property type="molecule type" value="Genomic_DNA"/>
</dbReference>
<gene>
    <name evidence="4" type="ORF">Q4F26_02530</name>
</gene>
<sequence>MAYKIAVVGGKDIVTAFQLIGFDVYPSYTAEETRRTIDKLAKENYGIIYLTEELADLIPDTIRRYDGLPTPAITLIPTNRGTEGIGRNRINDNVEKAIGSNILQGGD</sequence>
<evidence type="ECO:0000256" key="2">
    <source>
        <dbReference type="ARBA" id="ARBA00022448"/>
    </source>
</evidence>
<evidence type="ECO:0000313" key="4">
    <source>
        <dbReference type="EMBL" id="MDO5457194.1"/>
    </source>
</evidence>
<keyword evidence="3" id="KW-0406">Ion transport</keyword>
<dbReference type="InterPro" id="IPR036906">
    <property type="entry name" value="ATPase_V1_fsu_sf"/>
</dbReference>
<dbReference type="Gene3D" id="3.40.50.10580">
    <property type="entry name" value="ATPase, V1 complex, subunit F"/>
    <property type="match status" value="1"/>
</dbReference>
<organism evidence="4 5">
    <name type="scientific">Atopococcus tabaci</name>
    <dbReference type="NCBI Taxonomy" id="269774"/>
    <lineage>
        <taxon>Bacteria</taxon>
        <taxon>Bacillati</taxon>
        <taxon>Bacillota</taxon>
        <taxon>Bacilli</taxon>
        <taxon>Lactobacillales</taxon>
        <taxon>Carnobacteriaceae</taxon>
        <taxon>Atopococcus</taxon>
    </lineage>
</organism>
<name>A0AA43UC15_9LACT</name>
<dbReference type="SUPFAM" id="SSF159468">
    <property type="entry name" value="AtpF-like"/>
    <property type="match status" value="1"/>
</dbReference>
<dbReference type="Pfam" id="PF01990">
    <property type="entry name" value="ATP-synt_F"/>
    <property type="match status" value="1"/>
</dbReference>
<keyword evidence="2" id="KW-0813">Transport</keyword>
<dbReference type="AlphaFoldDB" id="A0AA43UC15"/>
<evidence type="ECO:0000256" key="1">
    <source>
        <dbReference type="ARBA" id="ARBA00010148"/>
    </source>
</evidence>
<dbReference type="InterPro" id="IPR008218">
    <property type="entry name" value="ATPase_V1-cplx_f_g_su"/>
</dbReference>
<reference evidence="4" key="1">
    <citation type="submission" date="2023-07" db="EMBL/GenBank/DDBJ databases">
        <title>Between Cages and Wild: Unraveling the Impact of Captivity on Animal Microbiomes and Antimicrobial Resistance.</title>
        <authorList>
            <person name="Schmartz G.P."/>
            <person name="Rehner J."/>
            <person name="Schuff M.J."/>
            <person name="Becker S.L."/>
            <person name="Kravczyk M."/>
            <person name="Gurevich A."/>
            <person name="Francke R."/>
            <person name="Mueller R."/>
            <person name="Keller V."/>
            <person name="Keller A."/>
        </authorList>
    </citation>
    <scope>NUCLEOTIDE SEQUENCE</scope>
    <source>
        <strain evidence="4">S39M_St_73</strain>
    </source>
</reference>
<keyword evidence="5" id="KW-1185">Reference proteome</keyword>
<dbReference type="Proteomes" id="UP001171751">
    <property type="component" value="Unassembled WGS sequence"/>
</dbReference>